<dbReference type="Proteomes" id="UP000517694">
    <property type="component" value="Unassembled WGS sequence"/>
</dbReference>
<evidence type="ECO:0008006" key="4">
    <source>
        <dbReference type="Google" id="ProtNLM"/>
    </source>
</evidence>
<keyword evidence="1" id="KW-0732">Signal</keyword>
<evidence type="ECO:0000313" key="2">
    <source>
        <dbReference type="EMBL" id="MBC2865985.1"/>
    </source>
</evidence>
<dbReference type="AlphaFoldDB" id="A0A7X1I0G3"/>
<comment type="caution">
    <text evidence="2">The sequence shown here is derived from an EMBL/GenBank/DDBJ whole genome shotgun (WGS) entry which is preliminary data.</text>
</comment>
<feature type="chain" id="PRO_5039260212" description="PknH-like extracellular domain-containing protein" evidence="1">
    <location>
        <begin position="27"/>
        <end position="258"/>
    </location>
</feature>
<reference evidence="2 3" key="1">
    <citation type="submission" date="2020-08" db="EMBL/GenBank/DDBJ databases">
        <title>Whole-Genome Sequence of French Clinical Streptomyces mexicanus Strain Q0842.</title>
        <authorList>
            <person name="Boxberger M."/>
            <person name="La Scola B."/>
        </authorList>
    </citation>
    <scope>NUCLEOTIDE SEQUENCE [LARGE SCALE GENOMIC DNA]</scope>
    <source>
        <strain evidence="2 3">Marseille-Q0842</strain>
    </source>
</reference>
<dbReference type="EMBL" id="JACMHY010000004">
    <property type="protein sequence ID" value="MBC2865985.1"/>
    <property type="molecule type" value="Genomic_DNA"/>
</dbReference>
<gene>
    <name evidence="2" type="ORF">H1R13_13590</name>
</gene>
<dbReference type="PROSITE" id="PS51257">
    <property type="entry name" value="PROKAR_LIPOPROTEIN"/>
    <property type="match status" value="1"/>
</dbReference>
<organism evidence="2 3">
    <name type="scientific">Streptomyces mexicanus</name>
    <dbReference type="NCBI Taxonomy" id="178566"/>
    <lineage>
        <taxon>Bacteria</taxon>
        <taxon>Bacillati</taxon>
        <taxon>Actinomycetota</taxon>
        <taxon>Actinomycetes</taxon>
        <taxon>Kitasatosporales</taxon>
        <taxon>Streptomycetaceae</taxon>
        <taxon>Streptomyces</taxon>
    </lineage>
</organism>
<evidence type="ECO:0000313" key="3">
    <source>
        <dbReference type="Proteomes" id="UP000517694"/>
    </source>
</evidence>
<evidence type="ECO:0000256" key="1">
    <source>
        <dbReference type="SAM" id="SignalP"/>
    </source>
</evidence>
<feature type="signal peptide" evidence="1">
    <location>
        <begin position="1"/>
        <end position="26"/>
    </location>
</feature>
<accession>A0A7X1I0G3</accession>
<sequence>MPRPPAARALLAAVCAALLASATACGFGGSGPAADASASAAAASRPAVPASPAPKVLTALQAEAALLTEADMGRPWQPTQGAATWHDGVLKAQADTPACQRLLDALYSDEPLGEPHGTQAVTGYDDVDGAAQLRQRVLSPRPANVDRALEWLRTMPDECARFSARTPRHGVQSVQVREVALPEVGDARQGLRVIFTGPTDYEDPPTLTLDVAAVRVGTDAITVSTGAEGTLVPGIVTRAVQQAVGRLDKVHDGFHARA</sequence>
<name>A0A7X1I0G3_9ACTN</name>
<keyword evidence="3" id="KW-1185">Reference proteome</keyword>
<proteinExistence type="predicted"/>
<dbReference type="RefSeq" id="WP_185947340.1">
    <property type="nucleotide sequence ID" value="NZ_JACMHY010000004.1"/>
</dbReference>
<protein>
    <recommendedName>
        <fullName evidence="4">PknH-like extracellular domain-containing protein</fullName>
    </recommendedName>
</protein>